<evidence type="ECO:0000313" key="1">
    <source>
        <dbReference type="EMBL" id="EMM7457414.1"/>
    </source>
</evidence>
<reference evidence="1" key="1">
    <citation type="submission" date="2024-02" db="EMBL/GenBank/DDBJ databases">
        <authorList>
            <consortium name="Clinical and Environmental Microbiology Branch: Whole genome sequencing antimicrobial resistance pathogens in the healthcare setting"/>
        </authorList>
    </citation>
    <scope>NUCLEOTIDE SEQUENCE</scope>
    <source>
        <strain evidence="1">Whole organism</strain>
    </source>
</reference>
<gene>
    <name evidence="1" type="ORF">P7U51_001906</name>
</gene>
<comment type="caution">
    <text evidence="1">The sequence shown here is derived from an EMBL/GenBank/DDBJ whole genome shotgun (WGS) entry which is preliminary data.</text>
</comment>
<organism evidence="1 2">
    <name type="scientific">Citrobacter freundii</name>
    <dbReference type="NCBI Taxonomy" id="546"/>
    <lineage>
        <taxon>Bacteria</taxon>
        <taxon>Pseudomonadati</taxon>
        <taxon>Pseudomonadota</taxon>
        <taxon>Gammaproteobacteria</taxon>
        <taxon>Enterobacterales</taxon>
        <taxon>Enterobacteriaceae</taxon>
        <taxon>Citrobacter</taxon>
        <taxon>Citrobacter freundii complex</taxon>
    </lineage>
</organism>
<dbReference type="AlphaFoldDB" id="A0AAN4EX74"/>
<dbReference type="Proteomes" id="UP001169574">
    <property type="component" value="Unassembled WGS sequence"/>
</dbReference>
<accession>A0AAN4EX74</accession>
<evidence type="ECO:0000313" key="2">
    <source>
        <dbReference type="Proteomes" id="UP001169574"/>
    </source>
</evidence>
<protein>
    <submittedName>
        <fullName evidence="1">Uncharacterized protein</fullName>
    </submittedName>
</protein>
<proteinExistence type="predicted"/>
<name>A0AAN4EX74_CITFR</name>
<dbReference type="EMBL" id="ABLGCN030000003">
    <property type="protein sequence ID" value="EMM7457414.1"/>
    <property type="molecule type" value="Genomic_DNA"/>
</dbReference>
<sequence length="103" mass="12205">MDRLIHEMSFLFTQKRFMELQDAARDIDISHSDYPECFGLIADAIDEFLEDKPEDEWLEREKIFMHYVAMRSIWLWGKGHKVTDIQWAHPGWFGTAEKGGTIQ</sequence>